<reference evidence="19 20" key="1">
    <citation type="journal article" date="2018" name="Int. J. Syst. Evol. Microbiol.">
        <title>Bifidobacterium catulorum sp. nov., a novel taxon from the faeces of the baby common marmoset (Callithrix jacchus).</title>
        <authorList>
            <person name="Modesto M."/>
            <person name="Michelini S."/>
            <person name="Oki K."/>
            <person name="Biavati B."/>
            <person name="Watanabe K."/>
            <person name="Mattarelli P."/>
        </authorList>
    </citation>
    <scope>NUCLEOTIDE SEQUENCE [LARGE SCALE GENOMIC DNA]</scope>
    <source>
        <strain evidence="19 20">MRM 8.19</strain>
    </source>
</reference>
<dbReference type="NCBIfam" id="TIGR01494">
    <property type="entry name" value="ATPase_P-type"/>
    <property type="match status" value="2"/>
</dbReference>
<dbReference type="InterPro" id="IPR059000">
    <property type="entry name" value="ATPase_P-type_domA"/>
</dbReference>
<dbReference type="InterPro" id="IPR028096">
    <property type="entry name" value="EfeO_Cupredoxin"/>
</dbReference>
<dbReference type="SFLD" id="SFLDF00027">
    <property type="entry name" value="p-type_atpase"/>
    <property type="match status" value="1"/>
</dbReference>
<dbReference type="SUPFAM" id="SSF81665">
    <property type="entry name" value="Calcium ATPase, transmembrane domain M"/>
    <property type="match status" value="1"/>
</dbReference>
<dbReference type="Pfam" id="PF00702">
    <property type="entry name" value="Hydrolase"/>
    <property type="match status" value="1"/>
</dbReference>
<dbReference type="SUPFAM" id="SSF56784">
    <property type="entry name" value="HAD-like"/>
    <property type="match status" value="1"/>
</dbReference>
<evidence type="ECO:0000313" key="20">
    <source>
        <dbReference type="Proteomes" id="UP000245753"/>
    </source>
</evidence>
<dbReference type="InterPro" id="IPR011017">
    <property type="entry name" value="TRASH_dom"/>
</dbReference>
<dbReference type="SFLD" id="SFLDS00003">
    <property type="entry name" value="Haloacid_Dehalogenase"/>
    <property type="match status" value="1"/>
</dbReference>
<dbReference type="PANTHER" id="PTHR43520">
    <property type="entry name" value="ATP7, ISOFORM B"/>
    <property type="match status" value="1"/>
</dbReference>
<dbReference type="GO" id="GO:0140581">
    <property type="term" value="F:P-type monovalent copper transporter activity"/>
    <property type="evidence" value="ECO:0007669"/>
    <property type="project" value="UniProtKB-EC"/>
</dbReference>
<dbReference type="Pfam" id="PF13473">
    <property type="entry name" value="Cupredoxin_1"/>
    <property type="match status" value="1"/>
</dbReference>
<evidence type="ECO:0000256" key="14">
    <source>
        <dbReference type="ARBA" id="ARBA00023136"/>
    </source>
</evidence>
<dbReference type="SFLD" id="SFLDG00002">
    <property type="entry name" value="C1.7:_P-type_atpase_like"/>
    <property type="match status" value="1"/>
</dbReference>
<dbReference type="PROSITE" id="PS00154">
    <property type="entry name" value="ATPASE_E1_E2"/>
    <property type="match status" value="1"/>
</dbReference>
<feature type="transmembrane region" description="Helical" evidence="16">
    <location>
        <begin position="464"/>
        <end position="487"/>
    </location>
</feature>
<dbReference type="GO" id="GO:0055070">
    <property type="term" value="P:copper ion homeostasis"/>
    <property type="evidence" value="ECO:0007669"/>
    <property type="project" value="TreeGrafter"/>
</dbReference>
<keyword evidence="4" id="KW-0813">Transport</keyword>
<keyword evidence="16" id="KW-1003">Cell membrane</keyword>
<evidence type="ECO:0000256" key="3">
    <source>
        <dbReference type="ARBA" id="ARBA00012517"/>
    </source>
</evidence>
<dbReference type="InterPro" id="IPR023298">
    <property type="entry name" value="ATPase_P-typ_TM_dom_sf"/>
</dbReference>
<dbReference type="Gene3D" id="3.40.1110.10">
    <property type="entry name" value="Calcium-transporting ATPase, cytoplasmic domain N"/>
    <property type="match status" value="1"/>
</dbReference>
<feature type="compositionally biased region" description="Basic and acidic residues" evidence="17">
    <location>
        <begin position="144"/>
        <end position="156"/>
    </location>
</feature>
<dbReference type="InterPro" id="IPR018303">
    <property type="entry name" value="ATPase_P-typ_P_site"/>
</dbReference>
<dbReference type="Pfam" id="PF00122">
    <property type="entry name" value="E1-E2_ATPase"/>
    <property type="match status" value="1"/>
</dbReference>
<dbReference type="RefSeq" id="WP_109137131.1">
    <property type="nucleotide sequence ID" value="NZ_QFFN01000009.1"/>
</dbReference>
<dbReference type="CDD" id="cd02094">
    <property type="entry name" value="P-type_ATPase_Cu-like"/>
    <property type="match status" value="1"/>
</dbReference>
<evidence type="ECO:0000256" key="8">
    <source>
        <dbReference type="ARBA" id="ARBA00022796"/>
    </source>
</evidence>
<dbReference type="InterPro" id="IPR008972">
    <property type="entry name" value="Cupredoxin"/>
</dbReference>
<dbReference type="InterPro" id="IPR044492">
    <property type="entry name" value="P_typ_ATPase_HD_dom"/>
</dbReference>
<sequence length="937" mass="98256">MEIIVALTVALMVSAGVIWFFLAPRKAYRATVDGGVQEAVIEVRGGYSPSVIEVEAGMPVDLVFDRKEAGECSSHVVFPDFGVDKALPPFRSTTVRIMPGEPGEYAFACGMNMLHGTLRVLPGKHRTVVDRSGGRGIGEPGAEDFGRDAAGVRDAGEAGSDVDAENGVPDAPEASEASEASDVAARAEFLGLVRRLVVAAVCTLPVFVAAMFHLYHLEPWVQLLFMLPVVAYSGRPIYVSGWAAIRHRNAEMNALITVGTMAAFVYSLAVTFAPGLLPEGSREPYYEAVGTIITLMLVGQVLEARARAGTDAAVKSLVALRPRTARVERDGVEVDIPAERVVVGDVAVVRPGEQLPADGVVISGESSVDESMITGESMPVRKTAGDDVTGATVNGSGSLRYRVTTTGADTVFAQIVALVREAQSSKAPVQRLADKVSSVFVPVVVLIAIWACALWYAFGPEPRVTHALVAAVSVLVIACPCALGLATPLSVTIATGKAARYGVLIRSAEALETAARIDTVVLDKTGTITEGRPTLTDIVAFGSWHGHDDDVLRLAAAAEHDSEHPLATAIVDGARIRGLDVPESREFRSVSGGGVQALAEGRRVLVGNAEYMDDHDVGMPDGEGVDDVFAAMDRFSANGRTPMLVAVDGLLAAVVAVADVVRPTSKDAIAALRSRGIDVVMLTGDNERTAKAVAAQVGVDHVVAEVRPGNKADEVARLKADGHVVAMVGDGVNDAPALARADVGFAIGTGTDVAIESAQITLMNGSIGGVVTAIDLAHATMRNIRQNLGFAFGYNGIGIPVAAGALYPFVGMLLNPMIAGAAMACSSLSVVANAGRLNGFDPERIRPYRISIPKHHHRKGAIMALFNRKSEEGHGMEGHGMDGMRMHHGGSETDPVCGMSVDPAKAAASHDYNGRTYYFCGSGCAAAFAKHPEDFVK</sequence>
<evidence type="ECO:0000256" key="2">
    <source>
        <dbReference type="ARBA" id="ARBA00006024"/>
    </source>
</evidence>
<keyword evidence="9 16" id="KW-0067">ATP-binding</keyword>
<evidence type="ECO:0000256" key="10">
    <source>
        <dbReference type="ARBA" id="ARBA00022967"/>
    </source>
</evidence>
<dbReference type="InterPro" id="IPR036412">
    <property type="entry name" value="HAD-like_sf"/>
</dbReference>
<dbReference type="Gene3D" id="3.40.50.1000">
    <property type="entry name" value="HAD superfamily/HAD-like"/>
    <property type="match status" value="1"/>
</dbReference>
<evidence type="ECO:0000256" key="4">
    <source>
        <dbReference type="ARBA" id="ARBA00022448"/>
    </source>
</evidence>
<dbReference type="InterPro" id="IPR027256">
    <property type="entry name" value="P-typ_ATPase_IB"/>
</dbReference>
<dbReference type="SUPFAM" id="SSF49503">
    <property type="entry name" value="Cupredoxins"/>
    <property type="match status" value="1"/>
</dbReference>
<dbReference type="AlphaFoldDB" id="A0A2U2MSZ4"/>
<keyword evidence="10" id="KW-1278">Translocase</keyword>
<comment type="caution">
    <text evidence="19">The sequence shown here is derived from an EMBL/GenBank/DDBJ whole genome shotgun (WGS) entry which is preliminary data.</text>
</comment>
<dbReference type="InterPro" id="IPR007029">
    <property type="entry name" value="YHS_dom"/>
</dbReference>
<dbReference type="SUPFAM" id="SSF47240">
    <property type="entry name" value="Ferritin-like"/>
    <property type="match status" value="1"/>
</dbReference>
<dbReference type="InterPro" id="IPR009078">
    <property type="entry name" value="Ferritin-like_SF"/>
</dbReference>
<dbReference type="InterPro" id="IPR012348">
    <property type="entry name" value="RNR-like"/>
</dbReference>
<feature type="transmembrane region" description="Helical" evidence="16">
    <location>
        <begin position="223"/>
        <end position="245"/>
    </location>
</feature>
<feature type="region of interest" description="Disordered" evidence="17">
    <location>
        <begin position="131"/>
        <end position="179"/>
    </location>
</feature>
<dbReference type="EMBL" id="QFFN01000009">
    <property type="protein sequence ID" value="PWG59952.1"/>
    <property type="molecule type" value="Genomic_DNA"/>
</dbReference>
<dbReference type="GO" id="GO:0005507">
    <property type="term" value="F:copper ion binding"/>
    <property type="evidence" value="ECO:0007669"/>
    <property type="project" value="TreeGrafter"/>
</dbReference>
<accession>A0A2U2MSZ4</accession>
<dbReference type="PRINTS" id="PR00943">
    <property type="entry name" value="CUATPASE"/>
</dbReference>
<dbReference type="InterPro" id="IPR001757">
    <property type="entry name" value="P_typ_ATPase"/>
</dbReference>
<evidence type="ECO:0000256" key="11">
    <source>
        <dbReference type="ARBA" id="ARBA00022989"/>
    </source>
</evidence>
<dbReference type="NCBIfam" id="TIGR01511">
    <property type="entry name" value="ATPase-IB1_Cu"/>
    <property type="match status" value="1"/>
</dbReference>
<keyword evidence="12" id="KW-0186">Copper</keyword>
<dbReference type="SUPFAM" id="SSF81653">
    <property type="entry name" value="Calcium ATPase, transduction domain A"/>
    <property type="match status" value="1"/>
</dbReference>
<comment type="similarity">
    <text evidence="2 16">Belongs to the cation transport ATPase (P-type) (TC 3.A.3) family. Type IB subfamily.</text>
</comment>
<keyword evidence="13" id="KW-0406">Ion transport</keyword>
<dbReference type="GO" id="GO:0016491">
    <property type="term" value="F:oxidoreductase activity"/>
    <property type="evidence" value="ECO:0007669"/>
    <property type="project" value="InterPro"/>
</dbReference>
<dbReference type="FunFam" id="3.40.50.1000:FF:000144">
    <property type="entry name" value="copper-transporting ATPase 1 isoform X2"/>
    <property type="match status" value="1"/>
</dbReference>
<dbReference type="Proteomes" id="UP000245753">
    <property type="component" value="Unassembled WGS sequence"/>
</dbReference>
<evidence type="ECO:0000256" key="1">
    <source>
        <dbReference type="ARBA" id="ARBA00004651"/>
    </source>
</evidence>
<dbReference type="GO" id="GO:0005524">
    <property type="term" value="F:ATP binding"/>
    <property type="evidence" value="ECO:0007669"/>
    <property type="project" value="UniProtKB-UniRule"/>
</dbReference>
<feature type="domain" description="TRASH" evidence="18">
    <location>
        <begin position="894"/>
        <end position="932"/>
    </location>
</feature>
<keyword evidence="20" id="KW-1185">Reference proteome</keyword>
<keyword evidence="14 16" id="KW-0472">Membrane</keyword>
<keyword evidence="11 16" id="KW-1133">Transmembrane helix</keyword>
<evidence type="ECO:0000256" key="6">
    <source>
        <dbReference type="ARBA" id="ARBA00022723"/>
    </source>
</evidence>
<dbReference type="GO" id="GO:0016887">
    <property type="term" value="F:ATP hydrolysis activity"/>
    <property type="evidence" value="ECO:0007669"/>
    <property type="project" value="InterPro"/>
</dbReference>
<dbReference type="OrthoDB" id="7059309at2"/>
<evidence type="ECO:0000256" key="5">
    <source>
        <dbReference type="ARBA" id="ARBA00022692"/>
    </source>
</evidence>
<dbReference type="GO" id="GO:0005886">
    <property type="term" value="C:plasma membrane"/>
    <property type="evidence" value="ECO:0007669"/>
    <property type="project" value="UniProtKB-SubCell"/>
</dbReference>
<feature type="transmembrane region" description="Helical" evidence="16">
    <location>
        <begin position="6"/>
        <end position="23"/>
    </location>
</feature>
<dbReference type="InterPro" id="IPR008250">
    <property type="entry name" value="ATPase_P-typ_transduc_dom_A_sf"/>
</dbReference>
<gene>
    <name evidence="19" type="ORF">DF200_04710</name>
</gene>
<dbReference type="EC" id="7.2.2.8" evidence="3"/>
<dbReference type="GO" id="GO:0043682">
    <property type="term" value="F:P-type divalent copper transporter activity"/>
    <property type="evidence" value="ECO:0007669"/>
    <property type="project" value="TreeGrafter"/>
</dbReference>
<comment type="subcellular location">
    <subcellularLocation>
        <location evidence="1">Cell membrane</location>
        <topology evidence="1">Multi-pass membrane protein</topology>
    </subcellularLocation>
</comment>
<evidence type="ECO:0000256" key="9">
    <source>
        <dbReference type="ARBA" id="ARBA00022840"/>
    </source>
</evidence>
<proteinExistence type="inferred from homology"/>
<feature type="transmembrane region" description="Helical" evidence="16">
    <location>
        <begin position="788"/>
        <end position="810"/>
    </location>
</feature>
<protein>
    <recommendedName>
        <fullName evidence="3">P-type Cu(+) transporter</fullName>
        <ecNumber evidence="3">7.2.2.8</ecNumber>
    </recommendedName>
</protein>
<evidence type="ECO:0000256" key="15">
    <source>
        <dbReference type="ARBA" id="ARBA00049289"/>
    </source>
</evidence>
<organism evidence="19 20">
    <name type="scientific">Bifidobacterium catulorum</name>
    <dbReference type="NCBI Taxonomy" id="1630173"/>
    <lineage>
        <taxon>Bacteria</taxon>
        <taxon>Bacillati</taxon>
        <taxon>Actinomycetota</taxon>
        <taxon>Actinomycetes</taxon>
        <taxon>Bifidobacteriales</taxon>
        <taxon>Bifidobacteriaceae</taxon>
        <taxon>Bifidobacterium</taxon>
    </lineage>
</organism>
<keyword evidence="5 16" id="KW-0812">Transmembrane</keyword>
<dbReference type="PANTHER" id="PTHR43520:SF8">
    <property type="entry name" value="P-TYPE CU(+) TRANSPORTER"/>
    <property type="match status" value="1"/>
</dbReference>
<feature type="compositionally biased region" description="Low complexity" evidence="17">
    <location>
        <begin position="168"/>
        <end position="179"/>
    </location>
</feature>
<evidence type="ECO:0000313" key="19">
    <source>
        <dbReference type="EMBL" id="PWG59952.1"/>
    </source>
</evidence>
<keyword evidence="8" id="KW-0187">Copper transport</keyword>
<evidence type="ECO:0000256" key="7">
    <source>
        <dbReference type="ARBA" id="ARBA00022741"/>
    </source>
</evidence>
<dbReference type="Gene3D" id="2.70.150.10">
    <property type="entry name" value="Calcium-transporting ATPase, cytoplasmic transduction domain A"/>
    <property type="match status" value="1"/>
</dbReference>
<name>A0A2U2MSZ4_9BIFI</name>
<feature type="transmembrane region" description="Helical" evidence="16">
    <location>
        <begin position="439"/>
        <end position="458"/>
    </location>
</feature>
<dbReference type="InterPro" id="IPR023214">
    <property type="entry name" value="HAD_sf"/>
</dbReference>
<dbReference type="FunFam" id="2.70.150.10:FF:000002">
    <property type="entry name" value="Copper-transporting ATPase 1, putative"/>
    <property type="match status" value="1"/>
</dbReference>
<dbReference type="InterPro" id="IPR023299">
    <property type="entry name" value="ATPase_P-typ_cyto_dom_N"/>
</dbReference>
<feature type="transmembrane region" description="Helical" evidence="16">
    <location>
        <begin position="196"/>
        <end position="217"/>
    </location>
</feature>
<evidence type="ECO:0000256" key="16">
    <source>
        <dbReference type="RuleBase" id="RU362081"/>
    </source>
</evidence>
<evidence type="ECO:0000256" key="13">
    <source>
        <dbReference type="ARBA" id="ARBA00023065"/>
    </source>
</evidence>
<keyword evidence="7 16" id="KW-0547">Nucleotide-binding</keyword>
<dbReference type="Gene3D" id="1.10.620.20">
    <property type="entry name" value="Ribonucleotide Reductase, subunit A"/>
    <property type="match status" value="1"/>
</dbReference>
<feature type="transmembrane region" description="Helical" evidence="16">
    <location>
        <begin position="252"/>
        <end position="273"/>
    </location>
</feature>
<keyword evidence="6 16" id="KW-0479">Metal-binding</keyword>
<dbReference type="Pfam" id="PF04945">
    <property type="entry name" value="YHS"/>
    <property type="match status" value="1"/>
</dbReference>
<dbReference type="Gene3D" id="2.60.40.420">
    <property type="entry name" value="Cupredoxins - blue copper proteins"/>
    <property type="match status" value="1"/>
</dbReference>
<dbReference type="NCBIfam" id="TIGR01525">
    <property type="entry name" value="ATPase-IB_hvy"/>
    <property type="match status" value="1"/>
</dbReference>
<feature type="transmembrane region" description="Helical" evidence="16">
    <location>
        <begin position="285"/>
        <end position="302"/>
    </location>
</feature>
<comment type="catalytic activity">
    <reaction evidence="15">
        <text>Cu(+)(in) + ATP + H2O = Cu(+)(out) + ADP + phosphate + H(+)</text>
        <dbReference type="Rhea" id="RHEA:25792"/>
        <dbReference type="ChEBI" id="CHEBI:15377"/>
        <dbReference type="ChEBI" id="CHEBI:15378"/>
        <dbReference type="ChEBI" id="CHEBI:30616"/>
        <dbReference type="ChEBI" id="CHEBI:43474"/>
        <dbReference type="ChEBI" id="CHEBI:49552"/>
        <dbReference type="ChEBI" id="CHEBI:456216"/>
        <dbReference type="EC" id="7.2.2.8"/>
    </reaction>
</comment>
<dbReference type="SMART" id="SM00746">
    <property type="entry name" value="TRASH"/>
    <property type="match status" value="1"/>
</dbReference>
<evidence type="ECO:0000256" key="12">
    <source>
        <dbReference type="ARBA" id="ARBA00023008"/>
    </source>
</evidence>
<evidence type="ECO:0000259" key="18">
    <source>
        <dbReference type="SMART" id="SM00746"/>
    </source>
</evidence>
<dbReference type="PRINTS" id="PR00119">
    <property type="entry name" value="CATATPASE"/>
</dbReference>
<evidence type="ECO:0000256" key="17">
    <source>
        <dbReference type="SAM" id="MobiDB-lite"/>
    </source>
</evidence>